<reference evidence="3" key="2">
    <citation type="journal article" date="2023" name="Int. J. Syst. Evol. Microbiol.">
        <title>Streptomyces marispadix sp. nov., isolated from marine beach sediment of the Northern Coast of Portugal.</title>
        <authorList>
            <person name="dos Santos J.D.N."/>
            <person name="Vitorino I.R."/>
            <person name="Kallscheuer N."/>
            <person name="Srivastava A."/>
            <person name="Krautwurst S."/>
            <person name="Marz M."/>
            <person name="Jogler C."/>
            <person name="Lobo Da Cunha A."/>
            <person name="Catita J."/>
            <person name="Goncalves H."/>
            <person name="Gonzalez I."/>
            <person name="Reyes F."/>
            <person name="Lage O.M."/>
        </authorList>
    </citation>
    <scope>NUCLEOTIDE SEQUENCE</scope>
    <source>
        <strain evidence="3">M600PL45_2</strain>
    </source>
</reference>
<feature type="compositionally biased region" description="Acidic residues" evidence="1">
    <location>
        <begin position="46"/>
        <end position="65"/>
    </location>
</feature>
<reference evidence="3" key="1">
    <citation type="submission" date="2022-03" db="EMBL/GenBank/DDBJ databases">
        <authorList>
            <person name="Santos J.D.N."/>
            <person name="Kallscheuer N."/>
            <person name="Jogler C."/>
            <person name="Lage O.M."/>
        </authorList>
    </citation>
    <scope>NUCLEOTIDE SEQUENCE</scope>
    <source>
        <strain evidence="3">M600PL45_2</strain>
    </source>
</reference>
<comment type="caution">
    <text evidence="3">The sequence shown here is derived from an EMBL/GenBank/DDBJ whole genome shotgun (WGS) entry which is preliminary data.</text>
</comment>
<evidence type="ECO:0000313" key="3">
    <source>
        <dbReference type="EMBL" id="MCH6161568.1"/>
    </source>
</evidence>
<proteinExistence type="predicted"/>
<feature type="transmembrane region" description="Helical" evidence="2">
    <location>
        <begin position="142"/>
        <end position="158"/>
    </location>
</feature>
<sequence length="183" mass="19880">MSAARWDDEEDGRWHMRASAEDEGRVYQAGHDQHITEYHLYGLTPDIDDDDDEEDDDGYDEDEDGSSWGGVLEALLSVLTALVALLPLALAGASIHSVVTAESFPSFLAVLYSVGSLVVGATGFSILRERLSHWAEPIDTHSGLYLITGIGIFVYYVLGDPANLNIKFIADVGLEVAQQLGPL</sequence>
<keyword evidence="2" id="KW-1133">Transmembrane helix</keyword>
<evidence type="ECO:0008006" key="5">
    <source>
        <dbReference type="Google" id="ProtNLM"/>
    </source>
</evidence>
<organism evidence="3 4">
    <name type="scientific">Streptomyces marispadix</name>
    <dbReference type="NCBI Taxonomy" id="2922868"/>
    <lineage>
        <taxon>Bacteria</taxon>
        <taxon>Bacillati</taxon>
        <taxon>Actinomycetota</taxon>
        <taxon>Actinomycetes</taxon>
        <taxon>Kitasatosporales</taxon>
        <taxon>Streptomycetaceae</taxon>
        <taxon>Streptomyces</taxon>
    </lineage>
</organism>
<name>A0ABS9SZ65_9ACTN</name>
<dbReference type="EMBL" id="JAKWJU010000002">
    <property type="protein sequence ID" value="MCH6161568.1"/>
    <property type="molecule type" value="Genomic_DNA"/>
</dbReference>
<feature type="transmembrane region" description="Helical" evidence="2">
    <location>
        <begin position="74"/>
        <end position="95"/>
    </location>
</feature>
<keyword evidence="4" id="KW-1185">Reference proteome</keyword>
<protein>
    <recommendedName>
        <fullName evidence="5">Integral membrane protein</fullName>
    </recommendedName>
</protein>
<gene>
    <name evidence="3" type="ORF">MMA15_14545</name>
</gene>
<evidence type="ECO:0000256" key="1">
    <source>
        <dbReference type="SAM" id="MobiDB-lite"/>
    </source>
</evidence>
<feature type="transmembrane region" description="Helical" evidence="2">
    <location>
        <begin position="107"/>
        <end position="127"/>
    </location>
</feature>
<evidence type="ECO:0000256" key="2">
    <source>
        <dbReference type="SAM" id="Phobius"/>
    </source>
</evidence>
<keyword evidence="2" id="KW-0472">Membrane</keyword>
<accession>A0ABS9SZ65</accession>
<feature type="region of interest" description="Disordered" evidence="1">
    <location>
        <begin position="45"/>
        <end position="65"/>
    </location>
</feature>
<dbReference type="Proteomes" id="UP001166784">
    <property type="component" value="Unassembled WGS sequence"/>
</dbReference>
<keyword evidence="2" id="KW-0812">Transmembrane</keyword>
<evidence type="ECO:0000313" key="4">
    <source>
        <dbReference type="Proteomes" id="UP001166784"/>
    </source>
</evidence>